<comment type="caution">
    <text evidence="2">The sequence shown here is derived from an EMBL/GenBank/DDBJ whole genome shotgun (WGS) entry which is preliminary data.</text>
</comment>
<name>A0A1Q9BZW2_SYMMI</name>
<feature type="region of interest" description="Disordered" evidence="1">
    <location>
        <begin position="1713"/>
        <end position="1734"/>
    </location>
</feature>
<feature type="compositionally biased region" description="Basic residues" evidence="1">
    <location>
        <begin position="1725"/>
        <end position="1734"/>
    </location>
</feature>
<sequence>MASSSWSSPAAASVVADDLLDLGILEDDAVAVDSLDRAELDLWAEPDMSHASDEARPDDLEIELGKLVEEAMEAMSDASVSDAGSEAPAAEIATPMIPAPSASPVSTAATPLLRKKPAVRKPRPNERCAGLPGSPCAFHRTRQGEAASIQPARGETHCCLCDPVKCRATTDAILLNLLKTFKDKGDGLYNAALGRLRQHLGEAKVASLIDPWQVRLQQRRSASAPLKPKPRDAYEVEVKRDRRVARRKVFFPDKLHSRATEADEAAEIEHVRNIGIVEDLADNDTGLPKPKESIPRFVEDWCKQGSWGICEKCHSLCPRSLQPVDTRRIAKPTIPANQCTACQKEEYVPQPADIPEPLRDLKPRVIEALRPLEIDTGAAERVQFGYRVHTAMISFAWEPVSVEYKITSLEKRKDRQAAEAAYLHLMSSSTSAYKDFVVKHNEFLEKHGGNIDKKVRKRPLRFLEEEGLECCLWPHLYYHKNLCETVARATHETRQKTKQGRKRRVEDSSDEEAAEGAGVGGVEGENDDAIAASKMGRIKRGFIRKVLSPVIGYGADYQLLHFVYDLSMWTTIGTKRNIATRCGVPLRLLLKGSPWTPQYWRVRHQALIDMQRQCGNASLFRTRAPYERTFPYHRWILHEQEVLGRPRQHLAGAETLHMAHVLLQLDKGYFCGAMAHAGRADRNWKEHLLGPAAGDAALSTVVAHATRLEFQDGKRKRGTQKYHGRGTTHSHSLDFLENMDSIGLESKVQATIPPKDKEPLLHGLVTDSQCDYKDSGLPVREEPSAWDPDGQKVLLHHTEDDKDAKVRAYFKDTMEVTKCHEDVQQGDGNGAVLRYVSTYNMKFSNSMDSDWFNGAASDYSTAAGVLRRYQPLEPEMWLTLAQERFPQAFMSGTFVDYMAPSLDIQEKPLFLQYYEGSAWRREDMTLLEFLRKSNAKGEIIHHIRKKHQEAVMEEVRAFRQESDKDFAACRKELLAAFRRHRSERKARRQETKPLTEFLADRDYVGLTTLEDFANNYVCRGEKLAAVSTHSMLNDRYYGQWLALNRPFRRLEEFMESAPEVVERVPEKYRHFALSVYHAADFWDSEGLIRGALELEARSNAFIETILRKIQAQKHLVKRYMNEEIPVTEVLSAEESEDGRLAGGERTKLTDSQKAGDDETQEACIAAAAEHKILFANGPPGTGKTHVVHEQIKRWNAQGARILFALPTGQLASEMRAVHPEIDVDTSHGAFLLHRPLQEAMAILTQYDLVVIDEVSMLTATHFEHILALWKYADQLPCLVLLGDFWQLPVVDKTAYRCEQSAAWSGHVNTIPFREQVRCKCPALQSKLDILRTAVPSMQQLKRILRGHRAWTTREPTGYDLLDLFRKHEDTTVVTCTRQGAATINDLAATVFFEDRHKQPLGVLPLDYEANQDNYGRGGRLRSGTLQPALRKIYKGMRIFLTKNMSKEDDFVNGMAAKIEDYDERSRCLQVLTRTHQRLAVYMVTHELEDGRKVAAFPVRLGYASTVPKVQGMTLPHVTLWLDHPGCRAAAYVAMSRVQKDEDYLIAGLVSTKHFVPAHWMPFQAVASERMATAANAASAALPDVALLVQEPWITRILDGNKIWEMRGYRCSRRDRIALACSGTGLLYGEVDIVDCLRVGCLDAGGTLVANGRHEDFMMLPQNLPKHGLSITDVPAFGYKQWWAWVLSSPRRYDEPIPYNHRRGAVNWVKLHSTSSVEDQDPPLKRPCRRRSPAN</sequence>
<keyword evidence="2" id="KW-0378">Hydrolase</keyword>
<feature type="region of interest" description="Disordered" evidence="1">
    <location>
        <begin position="1133"/>
        <end position="1156"/>
    </location>
</feature>
<dbReference type="GO" id="GO:0004386">
    <property type="term" value="F:helicase activity"/>
    <property type="evidence" value="ECO:0007669"/>
    <property type="project" value="UniProtKB-KW"/>
</dbReference>
<evidence type="ECO:0000256" key="1">
    <source>
        <dbReference type="SAM" id="MobiDB-lite"/>
    </source>
</evidence>
<keyword evidence="2" id="KW-0067">ATP-binding</keyword>
<proteinExistence type="predicted"/>
<dbReference type="Gene3D" id="3.40.50.300">
    <property type="entry name" value="P-loop containing nucleotide triphosphate hydrolases"/>
    <property type="match status" value="2"/>
</dbReference>
<evidence type="ECO:0000313" key="3">
    <source>
        <dbReference type="Proteomes" id="UP000186817"/>
    </source>
</evidence>
<dbReference type="Gene3D" id="2.30.30.940">
    <property type="match status" value="1"/>
</dbReference>
<accession>A0A1Q9BZW2</accession>
<keyword evidence="2" id="KW-0347">Helicase</keyword>
<dbReference type="SUPFAM" id="SSF52540">
    <property type="entry name" value="P-loop containing nucleoside triphosphate hydrolases"/>
    <property type="match status" value="1"/>
</dbReference>
<reference evidence="2 3" key="1">
    <citation type="submission" date="2016-02" db="EMBL/GenBank/DDBJ databases">
        <title>Genome analysis of coral dinoflagellate symbionts highlights evolutionary adaptations to a symbiotic lifestyle.</title>
        <authorList>
            <person name="Aranda M."/>
            <person name="Li Y."/>
            <person name="Liew Y.J."/>
            <person name="Baumgarten S."/>
            <person name="Simakov O."/>
            <person name="Wilson M."/>
            <person name="Piel J."/>
            <person name="Ashoor H."/>
            <person name="Bougouffa S."/>
            <person name="Bajic V.B."/>
            <person name="Ryu T."/>
            <person name="Ravasi T."/>
            <person name="Bayer T."/>
            <person name="Micklem G."/>
            <person name="Kim H."/>
            <person name="Bhak J."/>
            <person name="Lajeunesse T.C."/>
            <person name="Voolstra C.R."/>
        </authorList>
    </citation>
    <scope>NUCLEOTIDE SEQUENCE [LARGE SCALE GENOMIC DNA]</scope>
    <source>
        <strain evidence="2 3">CCMP2467</strain>
    </source>
</reference>
<evidence type="ECO:0000313" key="2">
    <source>
        <dbReference type="EMBL" id="OLP76206.1"/>
    </source>
</evidence>
<dbReference type="EMBL" id="LSRX01002104">
    <property type="protein sequence ID" value="OLP76206.1"/>
    <property type="molecule type" value="Genomic_DNA"/>
</dbReference>
<dbReference type="Pfam" id="PF13245">
    <property type="entry name" value="AAA_19"/>
    <property type="match status" value="1"/>
</dbReference>
<dbReference type="InterPro" id="IPR015947">
    <property type="entry name" value="PUA-like_sf"/>
</dbReference>
<protein>
    <submittedName>
        <fullName evidence="2">ATP-dependent DNA helicase PIF1</fullName>
    </submittedName>
</protein>
<dbReference type="OrthoDB" id="421356at2759"/>
<keyword evidence="2" id="KW-0547">Nucleotide-binding</keyword>
<dbReference type="CDD" id="cd18809">
    <property type="entry name" value="SF1_C_RecD"/>
    <property type="match status" value="1"/>
</dbReference>
<dbReference type="PANTHER" id="PTHR47642">
    <property type="entry name" value="ATP-DEPENDENT DNA HELICASE"/>
    <property type="match status" value="1"/>
</dbReference>
<feature type="region of interest" description="Disordered" evidence="1">
    <location>
        <begin position="490"/>
        <end position="522"/>
    </location>
</feature>
<dbReference type="InterPro" id="IPR051055">
    <property type="entry name" value="PIF1_helicase"/>
</dbReference>
<dbReference type="Proteomes" id="UP000186817">
    <property type="component" value="Unassembled WGS sequence"/>
</dbReference>
<dbReference type="SUPFAM" id="SSF88697">
    <property type="entry name" value="PUA domain-like"/>
    <property type="match status" value="1"/>
</dbReference>
<dbReference type="Gene3D" id="2.30.130.30">
    <property type="entry name" value="Hypothetical protein"/>
    <property type="match status" value="1"/>
</dbReference>
<feature type="compositionally biased region" description="Basic and acidic residues" evidence="1">
    <location>
        <begin position="1137"/>
        <end position="1156"/>
    </location>
</feature>
<organism evidence="2 3">
    <name type="scientific">Symbiodinium microadriaticum</name>
    <name type="common">Dinoflagellate</name>
    <name type="synonym">Zooxanthella microadriatica</name>
    <dbReference type="NCBI Taxonomy" id="2951"/>
    <lineage>
        <taxon>Eukaryota</taxon>
        <taxon>Sar</taxon>
        <taxon>Alveolata</taxon>
        <taxon>Dinophyceae</taxon>
        <taxon>Suessiales</taxon>
        <taxon>Symbiodiniaceae</taxon>
        <taxon>Symbiodinium</taxon>
    </lineage>
</organism>
<gene>
    <name evidence="2" type="primary">PIF1</name>
    <name evidence="2" type="ORF">AK812_SmicGene43889</name>
</gene>
<keyword evidence="3" id="KW-1185">Reference proteome</keyword>
<dbReference type="InterPro" id="IPR027417">
    <property type="entry name" value="P-loop_NTPase"/>
</dbReference>